<dbReference type="Gene3D" id="3.30.1360.180">
    <property type="match status" value="1"/>
</dbReference>
<dbReference type="PANTHER" id="PTHR10151:SF120">
    <property type="entry name" value="BIS(5'-ADENOSYL)-TRIPHOSPHATASE"/>
    <property type="match status" value="1"/>
</dbReference>
<dbReference type="CDD" id="cd16018">
    <property type="entry name" value="Enpp"/>
    <property type="match status" value="1"/>
</dbReference>
<dbReference type="AlphaFoldDB" id="A0A0B1P2E4"/>
<dbReference type="GO" id="GO:0047429">
    <property type="term" value="F:nucleoside triphosphate diphosphatase activity"/>
    <property type="evidence" value="ECO:0007669"/>
    <property type="project" value="TreeGrafter"/>
</dbReference>
<dbReference type="InterPro" id="IPR017850">
    <property type="entry name" value="Alkaline_phosphatase_core_sf"/>
</dbReference>
<keyword evidence="3" id="KW-1185">Reference proteome</keyword>
<comment type="caution">
    <text evidence="2">The sequence shown here is derived from an EMBL/GenBank/DDBJ whole genome shotgun (WGS) entry which is preliminary data.</text>
</comment>
<dbReference type="Gene3D" id="3.40.720.10">
    <property type="entry name" value="Alkaline Phosphatase, subunit A"/>
    <property type="match status" value="1"/>
</dbReference>
<dbReference type="EMBL" id="JNVN01001787">
    <property type="protein sequence ID" value="KHJ32837.1"/>
    <property type="molecule type" value="Genomic_DNA"/>
</dbReference>
<name>A0A0B1P2E4_UNCNE</name>
<feature type="transmembrane region" description="Helical" evidence="1">
    <location>
        <begin position="155"/>
        <end position="173"/>
    </location>
</feature>
<reference evidence="2 3" key="1">
    <citation type="journal article" date="2014" name="BMC Genomics">
        <title>Adaptive genomic structural variation in the grape powdery mildew pathogen, Erysiphe necator.</title>
        <authorList>
            <person name="Jones L."/>
            <person name="Riaz S."/>
            <person name="Morales-Cruz A."/>
            <person name="Amrine K.C."/>
            <person name="McGuire B."/>
            <person name="Gubler W.D."/>
            <person name="Walker M.A."/>
            <person name="Cantu D."/>
        </authorList>
    </citation>
    <scope>NUCLEOTIDE SEQUENCE [LARGE SCALE GENOMIC DNA]</scope>
    <source>
        <strain evidence="3">c</strain>
    </source>
</reference>
<dbReference type="InterPro" id="IPR002591">
    <property type="entry name" value="Phosphodiest/P_Trfase"/>
</dbReference>
<dbReference type="SUPFAM" id="SSF53649">
    <property type="entry name" value="Alkaline phosphatase-like"/>
    <property type="match status" value="1"/>
</dbReference>
<organism evidence="2 3">
    <name type="scientific">Uncinula necator</name>
    <name type="common">Grape powdery mildew</name>
    <dbReference type="NCBI Taxonomy" id="52586"/>
    <lineage>
        <taxon>Eukaryota</taxon>
        <taxon>Fungi</taxon>
        <taxon>Dikarya</taxon>
        <taxon>Ascomycota</taxon>
        <taxon>Pezizomycotina</taxon>
        <taxon>Leotiomycetes</taxon>
        <taxon>Erysiphales</taxon>
        <taxon>Erysiphaceae</taxon>
        <taxon>Erysiphe</taxon>
    </lineage>
</organism>
<dbReference type="PANTHER" id="PTHR10151">
    <property type="entry name" value="ECTONUCLEOTIDE PYROPHOSPHATASE/PHOSPHODIESTERASE"/>
    <property type="match status" value="1"/>
</dbReference>
<dbReference type="GO" id="GO:0009141">
    <property type="term" value="P:nucleoside triphosphate metabolic process"/>
    <property type="evidence" value="ECO:0007669"/>
    <property type="project" value="TreeGrafter"/>
</dbReference>
<dbReference type="GO" id="GO:0017111">
    <property type="term" value="F:ribonucleoside triphosphate phosphatase activity"/>
    <property type="evidence" value="ECO:0007669"/>
    <property type="project" value="TreeGrafter"/>
</dbReference>
<evidence type="ECO:0000313" key="2">
    <source>
        <dbReference type="EMBL" id="KHJ32837.1"/>
    </source>
</evidence>
<sequence>MINSCHLKTDIEDELAPVETSRSQGIQAYEQETLQDEKELERLLTQNIQDNSSKLTLTQKVRKLLFLSSDFHLNQVEPNEKIKYKNKMENQRKKRKEPLGIEQNSEEEVELLLEIEEGVFSDSSNEIGEKRKPSHRKRFEQRQSKFQTMAWQKKYLTRCLAATGLCVLLLLMFKQMLKCKSTRSPLMKMKSNGTTLFAPTTILISLDGFRPDFLNRGITPRLNSMRQEGFSPAYMLPSFPSVTFPNHYTLVTGLYPESHGIVSNVFWDEELKEQFYYTKPIAMNKKWWGGEPIWVTAEKQGVKTAVHMWPGSEAHIMNTEPTYLDKFNAKTTMKEKSERVLELLDKGSFQDGYNEYMRPQLIATYVPHVDADGHFYGPNTTEIRNTISGADQMLDEILLGLERRNLTNIVNVIVVSDHGMATTDIDRMIQLDDLLDLSKIDHIDGWPLIGLHPKRDVDVDELFEQLSQKVASNPNLNVYMRDKNMPERYHFSNNKRIAPIWLVPMTGWAITTKEEFDIKESKRKGLQYHPRGLHGYDHEHPLMHSIFIATGPAFPQISSNRIKPFQNTEVYNIVCYTLDLMPSSNNGTLPLPLLPIDPQEPDFTYEIPVDPEDSLVSIPLEDQNKTTISFPLASVTPDEISSDNLDNKAEINSSENFDFLKVGFNWLSSKETDFREWFEEISAKIKALSNKSLAWIDKKPDY</sequence>
<accession>A0A0B1P2E4</accession>
<keyword evidence="1" id="KW-0472">Membrane</keyword>
<dbReference type="OMA" id="TEMYANI"/>
<dbReference type="HOGENOM" id="CLU_017594_4_0_1"/>
<keyword evidence="1" id="KW-0812">Transmembrane</keyword>
<evidence type="ECO:0000256" key="1">
    <source>
        <dbReference type="SAM" id="Phobius"/>
    </source>
</evidence>
<dbReference type="Pfam" id="PF01663">
    <property type="entry name" value="Phosphodiest"/>
    <property type="match status" value="1"/>
</dbReference>
<keyword evidence="1" id="KW-1133">Transmembrane helix</keyword>
<proteinExistence type="predicted"/>
<protein>
    <submittedName>
        <fullName evidence="2">Putative type i phosphodiesterase nucleotide pyrophosphatase family protein</fullName>
    </submittedName>
</protein>
<dbReference type="Proteomes" id="UP000030854">
    <property type="component" value="Unassembled WGS sequence"/>
</dbReference>
<dbReference type="FunFam" id="3.30.1360.180:FF:000003">
    <property type="entry name" value="Type I phosphodiesterase/nucleotide pyrophosphatase family protein"/>
    <property type="match status" value="1"/>
</dbReference>
<gene>
    <name evidence="2" type="ORF">EV44_g1567</name>
</gene>
<dbReference type="STRING" id="52586.A0A0B1P2E4"/>
<evidence type="ECO:0000313" key="3">
    <source>
        <dbReference type="Proteomes" id="UP000030854"/>
    </source>
</evidence>